<dbReference type="KEGG" id="hms:HMU05240"/>
<protein>
    <submittedName>
        <fullName evidence="1">Uncharacterized protein</fullName>
    </submittedName>
</protein>
<dbReference type="HOGENOM" id="CLU_184396_0_0_7"/>
<reference evidence="1 2" key="1">
    <citation type="journal article" date="2010" name="BMC Genomics">
        <title>Comparative genomics and proteomics of Helicobacter mustelae, an ulcerogenic and carcinogenic gastric pathogen.</title>
        <authorList>
            <person name="O'Toole P.W."/>
            <person name="Snelling W.J."/>
            <person name="Canchaya C."/>
            <person name="Forde B.M."/>
            <person name="Hardie K.R."/>
            <person name="Josenhans C."/>
            <person name="Graham R.L.J."/>
            <person name="McMullan G."/>
            <person name="Parkhill J."/>
            <person name="Belda E."/>
            <person name="Bentley S.D."/>
        </authorList>
    </citation>
    <scope>NUCLEOTIDE SEQUENCE [LARGE SCALE GENOMIC DNA]</scope>
    <source>
        <strain evidence="2">ATCC 43772 / LMG 18044 / NCTC 12198 / 12198</strain>
    </source>
</reference>
<organism evidence="1 2">
    <name type="scientific">Helicobacter mustelae (strain ATCC 43772 / CCUG 25715 / CIP 103759 / LMG 18044 / NCTC 12198 / R85-136P)</name>
    <name type="common">Campylobacter mustelae</name>
    <dbReference type="NCBI Taxonomy" id="679897"/>
    <lineage>
        <taxon>Bacteria</taxon>
        <taxon>Pseudomonadati</taxon>
        <taxon>Campylobacterota</taxon>
        <taxon>Epsilonproteobacteria</taxon>
        <taxon>Campylobacterales</taxon>
        <taxon>Helicobacteraceae</taxon>
        <taxon>Helicobacter</taxon>
    </lineage>
</organism>
<dbReference type="EMBL" id="FN555004">
    <property type="protein sequence ID" value="CBG39785.1"/>
    <property type="molecule type" value="Genomic_DNA"/>
</dbReference>
<keyword evidence="2" id="KW-1185">Reference proteome</keyword>
<dbReference type="Proteomes" id="UP000001522">
    <property type="component" value="Chromosome"/>
</dbReference>
<dbReference type="RefSeq" id="WP_013022871.1">
    <property type="nucleotide sequence ID" value="NC_013949.1"/>
</dbReference>
<proteinExistence type="predicted"/>
<gene>
    <name evidence="1" type="ordered locus">HMU05240</name>
</gene>
<evidence type="ECO:0000313" key="1">
    <source>
        <dbReference type="EMBL" id="CBG39785.1"/>
    </source>
</evidence>
<dbReference type="STRING" id="679897.HMU05240"/>
<name>D3UH13_HELM1</name>
<evidence type="ECO:0000313" key="2">
    <source>
        <dbReference type="Proteomes" id="UP000001522"/>
    </source>
</evidence>
<sequence>MKDIEYEELAIEIMDMLAVALHFAGAKEECIEKLIDLYILAVEQNENDKEYNQQAMIAIIKNLKTKNPNFFHNA</sequence>
<accession>D3UH13</accession>
<dbReference type="AlphaFoldDB" id="D3UH13"/>